<protein>
    <submittedName>
        <fullName evidence="6">Ig-like domain-containing protein</fullName>
    </submittedName>
</protein>
<keyword evidence="4" id="KW-0812">Transmembrane</keyword>
<dbReference type="AlphaFoldDB" id="A0A1I8JMB0"/>
<evidence type="ECO:0000256" key="2">
    <source>
        <dbReference type="ARBA" id="ARBA00022737"/>
    </source>
</evidence>
<dbReference type="PANTHER" id="PTHR24369">
    <property type="entry name" value="ANTIGEN BSP, PUTATIVE-RELATED"/>
    <property type="match status" value="1"/>
</dbReference>
<reference evidence="6" key="1">
    <citation type="submission" date="2016-11" db="UniProtKB">
        <authorList>
            <consortium name="WormBaseParasite"/>
        </authorList>
    </citation>
    <scope>IDENTIFICATION</scope>
</reference>
<feature type="transmembrane region" description="Helical" evidence="4">
    <location>
        <begin position="636"/>
        <end position="658"/>
    </location>
</feature>
<dbReference type="WBParaSite" id="maker-uti_cns_0049115-snap-gene-0.2-mRNA-1">
    <property type="protein sequence ID" value="maker-uti_cns_0049115-snap-gene-0.2-mRNA-1"/>
    <property type="gene ID" value="maker-uti_cns_0049115-snap-gene-0.2"/>
</dbReference>
<feature type="compositionally biased region" description="Pro residues" evidence="3">
    <location>
        <begin position="580"/>
        <end position="597"/>
    </location>
</feature>
<evidence type="ECO:0000256" key="4">
    <source>
        <dbReference type="SAM" id="Phobius"/>
    </source>
</evidence>
<evidence type="ECO:0000256" key="3">
    <source>
        <dbReference type="SAM" id="MobiDB-lite"/>
    </source>
</evidence>
<accession>A0A1I8JMB0</accession>
<feature type="region of interest" description="Disordered" evidence="3">
    <location>
        <begin position="578"/>
        <end position="625"/>
    </location>
</feature>
<dbReference type="InterPro" id="IPR032675">
    <property type="entry name" value="LRR_dom_sf"/>
</dbReference>
<keyword evidence="5" id="KW-1185">Reference proteome</keyword>
<dbReference type="Proteomes" id="UP000095280">
    <property type="component" value="Unplaced"/>
</dbReference>
<dbReference type="PANTHER" id="PTHR24369:SF211">
    <property type="entry name" value="LEUCINE-RICH REPEAT-CONTAINING PROTEIN 15-LIKE"/>
    <property type="match status" value="1"/>
</dbReference>
<evidence type="ECO:0000256" key="1">
    <source>
        <dbReference type="ARBA" id="ARBA00022614"/>
    </source>
</evidence>
<evidence type="ECO:0000313" key="6">
    <source>
        <dbReference type="WBParaSite" id="maker-uti_cns_0049115-snap-gene-0.2-mRNA-1"/>
    </source>
</evidence>
<sequence length="811" mass="90746">MDRSTRSAEPSGLSGPTAADRCHHVVVPVPRHIICCCDNGQRSLGDLAPFLFALRATERSSRLTTILTISLVLSYADDISLLSSTVEGAQRLLPALRLMCLRPRSQQNIPRRRQTSEALPDRQRAQLWQAVVETALLHNTETWTLTATLERKLVSAHSGLLHATFRADQSVLTETLYQKDQLQCLSTTCPSITSTGGPHGRTSSDAMKHRWQLAATILAFPLVQLLLNVDSSFANISNCGMCVCDRYTLTCDFEKAQDKLTGSVHLGKLIPTQSELEALNLQSNSFEELYVNCKNTPKMTEQRLSRDLLARFSNLKKVIIVRCDLRTIDPDALEGLSRLEEFDASDNSLRQLPDRMFGRLTMKQVKLSENRELQLNNSLAFEGVTLRQLILSKCQLTEFPTFALLKIQGLKELTLSENQISLVPSAAQPLVTRLTVFYLDGNPLQCTCANRWLRESVSWELVSPAAMRKSKLPTCKSPFNLMDIELTKIEPSRFLCPPPRIASVDLQLGQDSASLSCLADRREDGSPLDWFFDSSRLPIHSGFAFQRLVRRVANLDSQRLAVRVADSAGQSAQLNLTIIWPPPQPPQPPQPPLPTLPLPGEAPSGGDAAIPEKPTGRRGGSAAASDNDKQFTLLEMIIAVIGTFMSTSLIFMLSCQFVRWYKRRDKKLWATYVHQHQLPHPQQHQPLPQHPHQAPYSATYSYNTHQPSSHEYDPLLFSITFGLRNSDRVSFVAFSGSESPRNTTDQMPPASLLRSPIFPPDRQHPVDPAEGCAKMFMCQTCKRQLACEISIEEVPQEIMRDARHLYRRVSV</sequence>
<dbReference type="SUPFAM" id="SSF52058">
    <property type="entry name" value="L domain-like"/>
    <property type="match status" value="1"/>
</dbReference>
<dbReference type="InterPro" id="IPR003591">
    <property type="entry name" value="Leu-rich_rpt_typical-subtyp"/>
</dbReference>
<dbReference type="GO" id="GO:0005886">
    <property type="term" value="C:plasma membrane"/>
    <property type="evidence" value="ECO:0007669"/>
    <property type="project" value="TreeGrafter"/>
</dbReference>
<dbReference type="Gene3D" id="3.80.10.10">
    <property type="entry name" value="Ribonuclease Inhibitor"/>
    <property type="match status" value="2"/>
</dbReference>
<keyword evidence="4" id="KW-1133">Transmembrane helix</keyword>
<proteinExistence type="predicted"/>
<evidence type="ECO:0000313" key="5">
    <source>
        <dbReference type="Proteomes" id="UP000095280"/>
    </source>
</evidence>
<keyword evidence="4" id="KW-0472">Membrane</keyword>
<keyword evidence="1" id="KW-0433">Leucine-rich repeat</keyword>
<keyword evidence="2" id="KW-0677">Repeat</keyword>
<dbReference type="SMART" id="SM00369">
    <property type="entry name" value="LRR_TYP"/>
    <property type="match status" value="3"/>
</dbReference>
<organism evidence="5 6">
    <name type="scientific">Macrostomum lignano</name>
    <dbReference type="NCBI Taxonomy" id="282301"/>
    <lineage>
        <taxon>Eukaryota</taxon>
        <taxon>Metazoa</taxon>
        <taxon>Spiralia</taxon>
        <taxon>Lophotrochozoa</taxon>
        <taxon>Platyhelminthes</taxon>
        <taxon>Rhabditophora</taxon>
        <taxon>Macrostomorpha</taxon>
        <taxon>Macrostomida</taxon>
        <taxon>Macrostomidae</taxon>
        <taxon>Macrostomum</taxon>
    </lineage>
</organism>
<name>A0A1I8JMB0_9PLAT</name>
<dbReference type="InterPro" id="IPR050541">
    <property type="entry name" value="LRR_TM_domain-containing"/>
</dbReference>